<reference evidence="1 2" key="1">
    <citation type="submission" date="2016-09" db="EMBL/GenBank/DDBJ databases">
        <title>Genome-resolved meta-omics ties microbial dynamics to process performance in biotechnology for thiocyanate degradation.</title>
        <authorList>
            <person name="Kantor R.S."/>
            <person name="Huddy R.J."/>
            <person name="Iyer R."/>
            <person name="Thomas B.C."/>
            <person name="Brown C.T."/>
            <person name="Anantharaman K."/>
            <person name="Tringe S."/>
            <person name="Hettich R.L."/>
            <person name="Harrison S.T."/>
            <person name="Banfield J.F."/>
        </authorList>
    </citation>
    <scope>NUCLEOTIDE SEQUENCE [LARGE SCALE GENOMIC DNA]</scope>
    <source>
        <strain evidence="1">59-99</strain>
    </source>
</reference>
<evidence type="ECO:0000313" key="1">
    <source>
        <dbReference type="EMBL" id="OJX61171.1"/>
    </source>
</evidence>
<name>A0A1M3L6H8_9BACT</name>
<proteinExistence type="predicted"/>
<sequence>MDRDLPQWMEPSSVMMTRSYLPPDSTNEPVIAFPAEDGERTRAFRSERKRHGYRVGIVACVWGE</sequence>
<protein>
    <submittedName>
        <fullName evidence="1">Uncharacterized protein</fullName>
    </submittedName>
</protein>
<dbReference type="Proteomes" id="UP000184233">
    <property type="component" value="Unassembled WGS sequence"/>
</dbReference>
<gene>
    <name evidence="1" type="ORF">BGO89_00845</name>
</gene>
<dbReference type="EMBL" id="MKVH01000002">
    <property type="protein sequence ID" value="OJX61171.1"/>
    <property type="molecule type" value="Genomic_DNA"/>
</dbReference>
<accession>A0A1M3L6H8</accession>
<organism evidence="1 2">
    <name type="scientific">Candidatus Kapaibacterium thiocyanatum</name>
    <dbReference type="NCBI Taxonomy" id="1895771"/>
    <lineage>
        <taxon>Bacteria</taxon>
        <taxon>Pseudomonadati</taxon>
        <taxon>Candidatus Kapaibacteriota</taxon>
        <taxon>Candidatus Kapaibacteriia</taxon>
        <taxon>Candidatus Kapaibacteriales</taxon>
        <taxon>Candidatus Kapaibacteriaceae</taxon>
        <taxon>Candidatus Kapaibacterium</taxon>
    </lineage>
</organism>
<dbReference type="AlphaFoldDB" id="A0A1M3L6H8"/>
<dbReference type="STRING" id="1895771.BGO89_00845"/>
<evidence type="ECO:0000313" key="2">
    <source>
        <dbReference type="Proteomes" id="UP000184233"/>
    </source>
</evidence>
<comment type="caution">
    <text evidence="1">The sequence shown here is derived from an EMBL/GenBank/DDBJ whole genome shotgun (WGS) entry which is preliminary data.</text>
</comment>